<keyword evidence="2" id="KW-1185">Reference proteome</keyword>
<dbReference type="PANTHER" id="PTHR45458:SF3">
    <property type="entry name" value="CHAIN DEHYDROGENASE (ATSC), PUTATIVE-RELATED"/>
    <property type="match status" value="1"/>
</dbReference>
<dbReference type="GO" id="GO:0016616">
    <property type="term" value="F:oxidoreductase activity, acting on the CH-OH group of donors, NAD or NADP as acceptor"/>
    <property type="evidence" value="ECO:0007669"/>
    <property type="project" value="TreeGrafter"/>
</dbReference>
<comment type="caution">
    <text evidence="1">The sequence shown here is derived from an EMBL/GenBank/DDBJ whole genome shotgun (WGS) entry which is preliminary data.</text>
</comment>
<reference evidence="1" key="1">
    <citation type="submission" date="2016-06" db="EMBL/GenBank/DDBJ databases">
        <title>Draft Genome sequence of the fungus Inonotus baumii.</title>
        <authorList>
            <person name="Zhu H."/>
            <person name="Lin W."/>
        </authorList>
    </citation>
    <scope>NUCLEOTIDE SEQUENCE</scope>
    <source>
        <strain evidence="1">821</strain>
    </source>
</reference>
<dbReference type="Gene3D" id="3.40.50.720">
    <property type="entry name" value="NAD(P)-binding Rossmann-like Domain"/>
    <property type="match status" value="1"/>
</dbReference>
<dbReference type="InterPro" id="IPR036291">
    <property type="entry name" value="NAD(P)-bd_dom_sf"/>
</dbReference>
<dbReference type="CDD" id="cd05325">
    <property type="entry name" value="carb_red_sniffer_like_SDR_c"/>
    <property type="match status" value="1"/>
</dbReference>
<dbReference type="Proteomes" id="UP000757232">
    <property type="component" value="Unassembled WGS sequence"/>
</dbReference>
<dbReference type="EMBL" id="LNZH02000178">
    <property type="protein sequence ID" value="OCB88481.1"/>
    <property type="molecule type" value="Genomic_DNA"/>
</dbReference>
<dbReference type="OrthoDB" id="9876299at2759"/>
<accession>A0A9Q5HYQ3</accession>
<sequence length="271" mass="29254">MPSYVVTGASRGLGLEFVNQLSQSPDNIVFGLVRNKKTADKLGALGRRNVYILEADVTDVKTLKAAAQQVSEITGGTLDVLINNAAFIDDERNALTLDGYPEGREYLLEQDLLKNFNINVIGVIHTTNAFLPLLRSGSVNDIKKVVTISSGVGDVLFTLSTGYSVGAPYSISKAAVNLAVAKYAAEYKDQGIVFLAISPGLVSTKEPLDQPTEEDLRKFEAMVASFRKAYPDFAGPITPEESVRAILVVVDKATIENTGAFISHKGNQEWL</sequence>
<evidence type="ECO:0000313" key="2">
    <source>
        <dbReference type="Proteomes" id="UP000757232"/>
    </source>
</evidence>
<gene>
    <name evidence="1" type="ORF">A7U60_g4389</name>
</gene>
<dbReference type="Pfam" id="PF00106">
    <property type="entry name" value="adh_short"/>
    <property type="match status" value="1"/>
</dbReference>
<organism evidence="1 2">
    <name type="scientific">Sanghuangporus baumii</name>
    <name type="common">Phellinus baumii</name>
    <dbReference type="NCBI Taxonomy" id="108892"/>
    <lineage>
        <taxon>Eukaryota</taxon>
        <taxon>Fungi</taxon>
        <taxon>Dikarya</taxon>
        <taxon>Basidiomycota</taxon>
        <taxon>Agaricomycotina</taxon>
        <taxon>Agaricomycetes</taxon>
        <taxon>Hymenochaetales</taxon>
        <taxon>Hymenochaetaceae</taxon>
        <taxon>Sanghuangporus</taxon>
    </lineage>
</organism>
<dbReference type="InterPro" id="IPR002347">
    <property type="entry name" value="SDR_fam"/>
</dbReference>
<dbReference type="AlphaFoldDB" id="A0A9Q5HYQ3"/>
<evidence type="ECO:0000313" key="1">
    <source>
        <dbReference type="EMBL" id="OCB88481.1"/>
    </source>
</evidence>
<dbReference type="InterPro" id="IPR052184">
    <property type="entry name" value="SDR_enzymes"/>
</dbReference>
<name>A0A9Q5HYQ3_SANBA</name>
<dbReference type="SUPFAM" id="SSF51735">
    <property type="entry name" value="NAD(P)-binding Rossmann-fold domains"/>
    <property type="match status" value="1"/>
</dbReference>
<evidence type="ECO:0008006" key="3">
    <source>
        <dbReference type="Google" id="ProtNLM"/>
    </source>
</evidence>
<protein>
    <recommendedName>
        <fullName evidence="3">NAD(P)-binding protein</fullName>
    </recommendedName>
</protein>
<dbReference type="PRINTS" id="PR00081">
    <property type="entry name" value="GDHRDH"/>
</dbReference>
<dbReference type="PANTHER" id="PTHR45458">
    <property type="entry name" value="SHORT-CHAIN DEHYDROGENASE/REDUCTASE SDR"/>
    <property type="match status" value="1"/>
</dbReference>
<proteinExistence type="predicted"/>